<reference evidence="4" key="1">
    <citation type="submission" date="2016-11" db="UniProtKB">
        <authorList>
            <consortium name="WormBaseParasite"/>
        </authorList>
    </citation>
    <scope>IDENTIFICATION</scope>
</reference>
<evidence type="ECO:0000313" key="4">
    <source>
        <dbReference type="WBParaSite" id="Hba_00762"/>
    </source>
</evidence>
<evidence type="ECO:0000256" key="1">
    <source>
        <dbReference type="SAM" id="Phobius"/>
    </source>
</evidence>
<evidence type="ECO:0000256" key="2">
    <source>
        <dbReference type="SAM" id="SignalP"/>
    </source>
</evidence>
<evidence type="ECO:0000313" key="3">
    <source>
        <dbReference type="Proteomes" id="UP000095283"/>
    </source>
</evidence>
<dbReference type="AlphaFoldDB" id="A0A1I7W802"/>
<feature type="chain" id="PRO_5009310586" evidence="2">
    <location>
        <begin position="17"/>
        <end position="130"/>
    </location>
</feature>
<sequence>MSIRAIFVIIFRSVLAKSKFGHLCKGEYFRRHVDWIPATMACGTEIQVLITSGLFRLLCLHIFTYKHALVYYLLIAEICIYLDERWTSISFSLMFVIYCRWYRYLFNGDVLILTLTISTYYLVVFLEIKN</sequence>
<name>A0A1I7W802_HETBA</name>
<keyword evidence="1" id="KW-0812">Transmembrane</keyword>
<protein>
    <submittedName>
        <fullName evidence="4">Secreted protein</fullName>
    </submittedName>
</protein>
<keyword evidence="1" id="KW-0472">Membrane</keyword>
<keyword evidence="3" id="KW-1185">Reference proteome</keyword>
<keyword evidence="1" id="KW-1133">Transmembrane helix</keyword>
<feature type="signal peptide" evidence="2">
    <location>
        <begin position="1"/>
        <end position="16"/>
    </location>
</feature>
<accession>A0A1I7W802</accession>
<proteinExistence type="predicted"/>
<dbReference type="WBParaSite" id="Hba_00762">
    <property type="protein sequence ID" value="Hba_00762"/>
    <property type="gene ID" value="Hba_00762"/>
</dbReference>
<feature type="transmembrane region" description="Helical" evidence="1">
    <location>
        <begin position="110"/>
        <end position="128"/>
    </location>
</feature>
<organism evidence="3 4">
    <name type="scientific">Heterorhabditis bacteriophora</name>
    <name type="common">Entomopathogenic nematode worm</name>
    <dbReference type="NCBI Taxonomy" id="37862"/>
    <lineage>
        <taxon>Eukaryota</taxon>
        <taxon>Metazoa</taxon>
        <taxon>Ecdysozoa</taxon>
        <taxon>Nematoda</taxon>
        <taxon>Chromadorea</taxon>
        <taxon>Rhabditida</taxon>
        <taxon>Rhabditina</taxon>
        <taxon>Rhabditomorpha</taxon>
        <taxon>Strongyloidea</taxon>
        <taxon>Heterorhabditidae</taxon>
        <taxon>Heterorhabditis</taxon>
    </lineage>
</organism>
<dbReference type="Proteomes" id="UP000095283">
    <property type="component" value="Unplaced"/>
</dbReference>
<keyword evidence="2" id="KW-0732">Signal</keyword>